<dbReference type="AlphaFoldDB" id="A0A933MKS6"/>
<dbReference type="Pfam" id="PF19502">
    <property type="entry name" value="DUF6036"/>
    <property type="match status" value="1"/>
</dbReference>
<dbReference type="Gene3D" id="3.30.460.40">
    <property type="match status" value="1"/>
</dbReference>
<feature type="domain" description="DUF6036" evidence="1">
    <location>
        <begin position="15"/>
        <end position="143"/>
    </location>
</feature>
<dbReference type="Proteomes" id="UP000736328">
    <property type="component" value="Unassembled WGS sequence"/>
</dbReference>
<name>A0A933MKS6_UNCT6</name>
<protein>
    <recommendedName>
        <fullName evidence="1">DUF6036 domain-containing protein</fullName>
    </recommendedName>
</protein>
<dbReference type="EMBL" id="JACQXR010000114">
    <property type="protein sequence ID" value="MBI4727293.1"/>
    <property type="molecule type" value="Genomic_DNA"/>
</dbReference>
<dbReference type="InterPro" id="IPR045792">
    <property type="entry name" value="DUF6036"/>
</dbReference>
<dbReference type="SUPFAM" id="SSF81301">
    <property type="entry name" value="Nucleotidyltransferase"/>
    <property type="match status" value="1"/>
</dbReference>
<evidence type="ECO:0000313" key="3">
    <source>
        <dbReference type="Proteomes" id="UP000736328"/>
    </source>
</evidence>
<reference evidence="2" key="1">
    <citation type="submission" date="2020-07" db="EMBL/GenBank/DDBJ databases">
        <title>Huge and variable diversity of episymbiotic CPR bacteria and DPANN archaea in groundwater ecosystems.</title>
        <authorList>
            <person name="He C.Y."/>
            <person name="Keren R."/>
            <person name="Whittaker M."/>
            <person name="Farag I.F."/>
            <person name="Doudna J."/>
            <person name="Cate J.H.D."/>
            <person name="Banfield J.F."/>
        </authorList>
    </citation>
    <scope>NUCLEOTIDE SEQUENCE</scope>
    <source>
        <strain evidence="2">NC_groundwater_1520_Pr4_B-0.1um_53_5</strain>
    </source>
</reference>
<comment type="caution">
    <text evidence="2">The sequence shown here is derived from an EMBL/GenBank/DDBJ whole genome shotgun (WGS) entry which is preliminary data.</text>
</comment>
<accession>A0A933MKS6</accession>
<proteinExistence type="predicted"/>
<dbReference type="InterPro" id="IPR043519">
    <property type="entry name" value="NT_sf"/>
</dbReference>
<gene>
    <name evidence="2" type="ORF">HY768_08765</name>
</gene>
<evidence type="ECO:0000313" key="2">
    <source>
        <dbReference type="EMBL" id="MBI4727293.1"/>
    </source>
</evidence>
<evidence type="ECO:0000259" key="1">
    <source>
        <dbReference type="Pfam" id="PF19502"/>
    </source>
</evidence>
<organism evidence="2 3">
    <name type="scientific">candidate division TA06 bacterium</name>
    <dbReference type="NCBI Taxonomy" id="2250710"/>
    <lineage>
        <taxon>Bacteria</taxon>
        <taxon>Bacteria division TA06</taxon>
    </lineage>
</organism>
<sequence>MFKELLIKLAHSFNAQNIPYMVVGGQAVLLYGEPRLTRDIDVTVGLGPDRLDEILALAGNIPLKTLPADPREFVTSTMVLPLEDKDSGVRIDIIFSFTPYEKEAIARAKEVSLDDAMVRFAAPEDVIIHKLFAGRPRDIDDAKTIMARQKKMDTGYILNWLASFDQTFPEKKLLALFKSL</sequence>